<dbReference type="AlphaFoldDB" id="A0A1K1WMF0"/>
<organism evidence="1 2">
    <name type="scientific">Streptomyces atratus</name>
    <dbReference type="NCBI Taxonomy" id="1893"/>
    <lineage>
        <taxon>Bacteria</taxon>
        <taxon>Bacillati</taxon>
        <taxon>Actinomycetota</taxon>
        <taxon>Actinomycetes</taxon>
        <taxon>Kitasatosporales</taxon>
        <taxon>Streptomycetaceae</taxon>
        <taxon>Streptomyces</taxon>
    </lineage>
</organism>
<gene>
    <name evidence="1" type="ORF">SAMN02787144_1002535</name>
</gene>
<reference evidence="1 2" key="1">
    <citation type="submission" date="2016-11" db="EMBL/GenBank/DDBJ databases">
        <authorList>
            <person name="Jaros S."/>
            <person name="Januszkiewicz K."/>
            <person name="Wedrychowicz H."/>
        </authorList>
    </citation>
    <scope>NUCLEOTIDE SEQUENCE [LARGE SCALE GENOMIC DNA]</scope>
    <source>
        <strain evidence="1 2">OK807</strain>
    </source>
</reference>
<dbReference type="EMBL" id="FPJO01000002">
    <property type="protein sequence ID" value="SFX38545.1"/>
    <property type="molecule type" value="Genomic_DNA"/>
</dbReference>
<protein>
    <submittedName>
        <fullName evidence="1">Uncharacterized protein</fullName>
    </submittedName>
</protein>
<proteinExistence type="predicted"/>
<sequence length="99" mass="10537">MMFSSAQVQIAADRGNERRILGRSVGLGDRHAAREMAALLSTMDQGHGGGRARTAVVRYLTTEVAGYLNGTFADDGVRRGIRSVTTVHTRATAYLAATA</sequence>
<name>A0A1K1WMF0_STRAR</name>
<evidence type="ECO:0000313" key="1">
    <source>
        <dbReference type="EMBL" id="SFX38545.1"/>
    </source>
</evidence>
<accession>A0A1K1WMF0</accession>
<dbReference type="STRING" id="1893.SAMN02787144_1002535"/>
<evidence type="ECO:0000313" key="2">
    <source>
        <dbReference type="Proteomes" id="UP000181909"/>
    </source>
</evidence>
<dbReference type="Proteomes" id="UP000181909">
    <property type="component" value="Unassembled WGS sequence"/>
</dbReference>